<dbReference type="RefSeq" id="WP_103320458.1">
    <property type="nucleotide sequence ID" value="NZ_PPTF01000060.1"/>
</dbReference>
<dbReference type="Proteomes" id="UP000236416">
    <property type="component" value="Unassembled WGS sequence"/>
</dbReference>
<dbReference type="EMBL" id="PPTF01000060">
    <property type="protein sequence ID" value="POA98241.1"/>
    <property type="molecule type" value="Genomic_DNA"/>
</dbReference>
<evidence type="ECO:0000313" key="1">
    <source>
        <dbReference type="EMBL" id="POA98241.1"/>
    </source>
</evidence>
<reference evidence="1 2" key="1">
    <citation type="submission" date="2018-01" db="EMBL/GenBank/DDBJ databases">
        <title>Genomic Sequence of Chromobacterium MWU13-2610 from wild cranberry bogs within the Cape Cod National Seashore.</title>
        <authorList>
            <person name="O'Hara-Hanley K."/>
            <person name="Soby S."/>
            <person name="Harrison A."/>
        </authorList>
    </citation>
    <scope>NUCLEOTIDE SEQUENCE [LARGE SCALE GENOMIC DNA]</scope>
    <source>
        <strain evidence="1 2">MWU13-2610</strain>
    </source>
</reference>
<name>A0A2K4MMC2_9NEIS</name>
<evidence type="ECO:0000313" key="2">
    <source>
        <dbReference type="Proteomes" id="UP000236416"/>
    </source>
</evidence>
<keyword evidence="2" id="KW-1185">Reference proteome</keyword>
<organism evidence="1 2">
    <name type="scientific">Chromobacterium sinusclupearum</name>
    <dbReference type="NCBI Taxonomy" id="2077146"/>
    <lineage>
        <taxon>Bacteria</taxon>
        <taxon>Pseudomonadati</taxon>
        <taxon>Pseudomonadota</taxon>
        <taxon>Betaproteobacteria</taxon>
        <taxon>Neisseriales</taxon>
        <taxon>Chromobacteriaceae</taxon>
        <taxon>Chromobacterium</taxon>
    </lineage>
</organism>
<sequence length="156" mass="17294">MSKKILKLKFDGQDFGYVRMQKGTDSFYGGGAEKEAIEFELESYKGSNTRFYFKVAGTKDSYMDFSLSSSVLKVTKPFFSVEQSSICAWELIGGELHAILGGKDTTKAVSRSKSDPISTILYANSPYDGNHCQVSIEDATHKTSNHEKAELQHALI</sequence>
<comment type="caution">
    <text evidence="1">The sequence shown here is derived from an EMBL/GenBank/DDBJ whole genome shotgun (WGS) entry which is preliminary data.</text>
</comment>
<accession>A0A2K4MMC2</accession>
<dbReference type="AlphaFoldDB" id="A0A2K4MMC2"/>
<protein>
    <submittedName>
        <fullName evidence="1">Uncharacterized protein</fullName>
    </submittedName>
</protein>
<proteinExistence type="predicted"/>
<gene>
    <name evidence="1" type="ORF">C2134_12375</name>
</gene>